<name>A0ABU5AMN3_9HYPH</name>
<dbReference type="RefSeq" id="WP_320320472.1">
    <property type="nucleotide sequence ID" value="NZ_JAVIIP010000006.1"/>
</dbReference>
<organism evidence="1 2">
    <name type="scientific">Mesorhizobium abyssinicae</name>
    <dbReference type="NCBI Taxonomy" id="1209958"/>
    <lineage>
        <taxon>Bacteria</taxon>
        <taxon>Pseudomonadati</taxon>
        <taxon>Pseudomonadota</taxon>
        <taxon>Alphaproteobacteria</taxon>
        <taxon>Hyphomicrobiales</taxon>
        <taxon>Phyllobacteriaceae</taxon>
        <taxon>Mesorhizobium</taxon>
    </lineage>
</organism>
<accession>A0ABU5AMN3</accession>
<evidence type="ECO:0000313" key="2">
    <source>
        <dbReference type="Proteomes" id="UP001276564"/>
    </source>
</evidence>
<keyword evidence="2" id="KW-1185">Reference proteome</keyword>
<gene>
    <name evidence="1" type="ORF">RFM23_12910</name>
</gene>
<protein>
    <recommendedName>
        <fullName evidence="3">DUF2188 domain-containing protein</fullName>
    </recommendedName>
</protein>
<comment type="caution">
    <text evidence="1">The sequence shown here is derived from an EMBL/GenBank/DDBJ whole genome shotgun (WGS) entry which is preliminary data.</text>
</comment>
<dbReference type="Proteomes" id="UP001276564">
    <property type="component" value="Unassembled WGS sequence"/>
</dbReference>
<evidence type="ECO:0008006" key="3">
    <source>
        <dbReference type="Google" id="ProtNLM"/>
    </source>
</evidence>
<sequence length="61" mass="6750">MAYTVIWYGRQGVVDKATFDAEKTARDHATSMFQTRKGDDGIVSVEVRKDSGAVVFSHAEN</sequence>
<dbReference type="EMBL" id="JAVIIP010000006">
    <property type="protein sequence ID" value="MDX8538520.1"/>
    <property type="molecule type" value="Genomic_DNA"/>
</dbReference>
<evidence type="ECO:0000313" key="1">
    <source>
        <dbReference type="EMBL" id="MDX8538520.1"/>
    </source>
</evidence>
<reference evidence="1 2" key="1">
    <citation type="submission" date="2023-08" db="EMBL/GenBank/DDBJ databases">
        <title>Implementing the SeqCode for naming new Mesorhizobium species isolated from Vachellia karroo root nodules.</title>
        <authorList>
            <person name="Van Lill M."/>
        </authorList>
    </citation>
    <scope>NUCLEOTIDE SEQUENCE [LARGE SCALE GENOMIC DNA]</scope>
    <source>
        <strain evidence="1 2">VK4B</strain>
    </source>
</reference>
<proteinExistence type="predicted"/>